<feature type="region of interest" description="Disordered" evidence="1">
    <location>
        <begin position="2308"/>
        <end position="2347"/>
    </location>
</feature>
<name>P90580_PLAFA</name>
<dbReference type="VEuPathDB" id="PlasmoDB:PfCD01_040026500"/>
<dbReference type="Gene3D" id="1.10.1900.40">
    <property type="entry name" value="Acidic terminal segments, variant surface antigen of PfEMP1"/>
    <property type="match status" value="2"/>
</dbReference>
<organism evidence="9">
    <name type="scientific">Plasmodium falciparum</name>
    <name type="common">malaria parasite P. falciparum</name>
    <dbReference type="NCBI Taxonomy" id="5833"/>
    <lineage>
        <taxon>Eukaryota</taxon>
        <taxon>Sar</taxon>
        <taxon>Alveolata</taxon>
        <taxon>Apicomplexa</taxon>
        <taxon>Aconoidasida</taxon>
        <taxon>Haemosporida</taxon>
        <taxon>Plasmodiidae</taxon>
        <taxon>Plasmodium</taxon>
        <taxon>Plasmodium (Laverania)</taxon>
    </lineage>
</organism>
<feature type="region of interest" description="Disordered" evidence="1">
    <location>
        <begin position="2072"/>
        <end position="2126"/>
    </location>
</feature>
<feature type="compositionally biased region" description="Basic and acidic residues" evidence="1">
    <location>
        <begin position="1221"/>
        <end position="1250"/>
    </location>
</feature>
<dbReference type="VEuPathDB" id="PlasmoDB:PfKH01_040026700"/>
<evidence type="ECO:0000259" key="7">
    <source>
        <dbReference type="Pfam" id="PF21807"/>
    </source>
</evidence>
<feature type="domain" description="Duffy-antigen binding" evidence="3">
    <location>
        <begin position="110"/>
        <end position="307"/>
    </location>
</feature>
<dbReference type="VEuPathDB" id="PlasmoDB:Pf7G8_060022500"/>
<evidence type="ECO:0000259" key="3">
    <source>
        <dbReference type="Pfam" id="PF05424"/>
    </source>
</evidence>
<dbReference type="VEuPathDB" id="PlasmoDB:PfKH02_040026700"/>
<dbReference type="SUPFAM" id="SSF140924">
    <property type="entry name" value="Duffy binding domain-like"/>
    <property type="match status" value="5"/>
</dbReference>
<feature type="domain" description="Plasmodium falciparum erythrocyte membrane protein 1 acidic terminal segment" evidence="4">
    <location>
        <begin position="2333"/>
        <end position="2647"/>
    </location>
</feature>
<feature type="compositionally biased region" description="Polar residues" evidence="1">
    <location>
        <begin position="2337"/>
        <end position="2346"/>
    </location>
</feature>
<dbReference type="VEuPathDB" id="PlasmoDB:Pf7G8-2_000118600"/>
<dbReference type="VEuPathDB" id="PlasmoDB:PfKH02_010019900"/>
<dbReference type="InterPro" id="IPR054595">
    <property type="entry name" value="DBL_C"/>
</dbReference>
<dbReference type="FunFam" id="1.20.58.830:FF:000001">
    <property type="entry name" value="Erythrocyte membrane protein 1, PfEMP1"/>
    <property type="match status" value="1"/>
</dbReference>
<dbReference type="VEuPathDB" id="PlasmoDB:PfTG01_000058200"/>
<dbReference type="VEuPathDB" id="PlasmoDB:PfGN01_080014600"/>
<dbReference type="VEuPathDB" id="PlasmoDB:PfSN01_040025500"/>
<dbReference type="Pfam" id="PF21807">
    <property type="entry name" value="PfEMP1_CIDRalpha1_dom"/>
    <property type="match status" value="1"/>
</dbReference>
<dbReference type="VEuPathDB" id="PlasmoDB:PfNF54_060022500"/>
<dbReference type="VEuPathDB" id="PlasmoDB:PfKE01_050037800"/>
<feature type="domain" description="PfEMP1 CIDRalpha1" evidence="7">
    <location>
        <begin position="511"/>
        <end position="561"/>
    </location>
</feature>
<dbReference type="Pfam" id="PF15447">
    <property type="entry name" value="NTS"/>
    <property type="match status" value="1"/>
</dbReference>
<dbReference type="Pfam" id="PF22672">
    <property type="entry name" value="DBL_C"/>
    <property type="match status" value="2"/>
</dbReference>
<feature type="region of interest" description="Disordered" evidence="1">
    <location>
        <begin position="1211"/>
        <end position="1267"/>
    </location>
</feature>
<feature type="domain" description="Duffy-antigen binding" evidence="3">
    <location>
        <begin position="848"/>
        <end position="1024"/>
    </location>
</feature>
<dbReference type="InterPro" id="IPR029211">
    <property type="entry name" value="PfEMP1_ATS"/>
</dbReference>
<dbReference type="PIR" id="T28161">
    <property type="entry name" value="T28161"/>
</dbReference>
<dbReference type="VEuPathDB" id="PlasmoDB:PfIT_130077800"/>
<feature type="domain" description="Plasmodium falciparum erythrocyte membrane protein-1 N-terminal segment" evidence="5">
    <location>
        <begin position="12"/>
        <end position="47"/>
    </location>
</feature>
<dbReference type="VEuPathDB" id="PlasmoDB:Pf7G8-2_000169900"/>
<dbReference type="VEuPathDB" id="PlasmoDB:PfGA01_060022400"/>
<feature type="compositionally biased region" description="Acidic residues" evidence="1">
    <location>
        <begin position="2033"/>
        <end position="2044"/>
    </location>
</feature>
<dbReference type="FunFam" id="1.10.1900.40:FF:000001">
    <property type="entry name" value="Erythrocyte membrane protein 1"/>
    <property type="match status" value="1"/>
</dbReference>
<dbReference type="VEuPathDB" id="PlasmoDB:PfGB4_120024100"/>
<dbReference type="Gene3D" id="1.20.58.830">
    <property type="match status" value="3"/>
</dbReference>
<gene>
    <name evidence="9" type="primary">FCR3-varT11-1</name>
</gene>
<reference evidence="9" key="1">
    <citation type="journal article" date="1997" name="Mol. Cell. Biol.">
        <title>Expressed var genes are found in Plasmodium falciparum subtelomeric regions.</title>
        <authorList>
            <person name="Hernandez-Rivas R."/>
            <person name="Mattei D."/>
            <person name="Sterkers Y."/>
            <person name="Peterson D.S."/>
            <person name="Wellems T.E."/>
            <person name="Scherf A."/>
        </authorList>
    </citation>
    <scope>NUCLEOTIDE SEQUENCE</scope>
    <source>
        <strain evidence="9">FCR3</strain>
    </source>
</reference>
<feature type="non-terminal residue" evidence="9">
    <location>
        <position position="2647"/>
    </location>
</feature>
<feature type="region of interest" description="Disordered" evidence="1">
    <location>
        <begin position="1367"/>
        <end position="1388"/>
    </location>
</feature>
<feature type="domain" description="Duffy-binding-like" evidence="8">
    <location>
        <begin position="1623"/>
        <end position="1767"/>
    </location>
</feature>
<feature type="region of interest" description="Disordered" evidence="1">
    <location>
        <begin position="2488"/>
        <end position="2521"/>
    </location>
</feature>
<dbReference type="InterPro" id="IPR004258">
    <property type="entry name" value="DBL"/>
</dbReference>
<dbReference type="GO" id="GO:0046789">
    <property type="term" value="F:host cell surface receptor binding"/>
    <property type="evidence" value="ECO:0007669"/>
    <property type="project" value="InterPro"/>
</dbReference>
<feature type="compositionally biased region" description="Polar residues" evidence="1">
    <location>
        <begin position="1367"/>
        <end position="1385"/>
    </location>
</feature>
<dbReference type="InterPro" id="IPR029210">
    <property type="entry name" value="PfEMP1_NTS"/>
</dbReference>
<feature type="domain" description="Cysteine-rich interdomain region 1 gamma" evidence="6">
    <location>
        <begin position="1814"/>
        <end position="1865"/>
    </location>
</feature>
<proteinExistence type="predicted"/>
<feature type="region of interest" description="Disordered" evidence="1">
    <location>
        <begin position="763"/>
        <end position="784"/>
    </location>
</feature>
<feature type="compositionally biased region" description="Pro residues" evidence="1">
    <location>
        <begin position="1596"/>
        <end position="1609"/>
    </location>
</feature>
<evidence type="ECO:0000259" key="6">
    <source>
        <dbReference type="Pfam" id="PF18562"/>
    </source>
</evidence>
<dbReference type="FunFam" id="1.20.58.830:FF:000005">
    <property type="entry name" value="Erythrocyte membrane protein 1, PfEMP1"/>
    <property type="match status" value="1"/>
</dbReference>
<feature type="domain" description="Duffy-binding-like" evidence="2">
    <location>
        <begin position="577"/>
        <end position="721"/>
    </location>
</feature>
<feature type="compositionally biased region" description="Polar residues" evidence="1">
    <location>
        <begin position="1308"/>
        <end position="1320"/>
    </location>
</feature>
<feature type="domain" description="Duffy-antigen binding" evidence="3">
    <location>
        <begin position="1343"/>
        <end position="1550"/>
    </location>
</feature>
<sequence length="2647" mass="303267">MAPLGRRGTNKSAKEVLDEIGETIQKKAHSDADTFRSQLKGNFGEAKFYNGGEIMQPNSKLCELDHTIDTNVTDGHSNPCEGRQTVRFPDDNRSQCTKNRIKDSVDNSVGACAPYRRLHLCSHNLESIQTNNYDSSKAKHNLLAEVCYAAKFEGESIVKNYEQLGHHTTEGICTALARSFADIGDIIRGKDLYLGNPQESARRKQLEDNLRKIFEKIYKELTSSRNGKTNGAEERYKDGSGNYYKLREDWWNANRLDIWKAMICKAPGNAPYFRNTCSNGEKPTGEKCQCIDGTVPTNLDYVPQYLRWFEEWAEEFCRKRNLKLQNAIKNCRGMDDDGKEKYCSRNGYDCTKTIRSIDKYSMNRECTKCLYVCDPYVKWIDNKKKEFEKQKKKCENEIYRNNESSQNSPKNYNNMYETDFYGNLKKDYQSMNDFLKLLNSETPCTNIIDAKSKIDFTKDPEETFSHTEYCDPCPWCGLKTQADGTWKRLYENDPQCPIKPKYEPPKGVEPTETDVLYTGKENKDIIVKLREFCKTDGNTGFKNEEWNCYYQVGNDKCVLENGEELGGEKKVKDYDNFLMFWVAHMLKDSIEWRSKLSNCLKSDKKTCITTCNDNCQCYDKWIGKKKVHWTQIKKHFDKQTDFQGWGHYFVLETVLEGDQFFTDITKAYGDAREIVHIQEMLQKKKEQVLHEDASNMKTIIDELLDHELKEAKQCIVNHKDNNCPADLSDSEDEEEDIPQRQNKCAKPSGTHIRALVNKVASNMHHKKKRQLVNRGVSSKLKGDAAKGEYRKSGTTIKLKDICSITDDHSNAKRGHTDQPCKRKDSKVNVKNRRWMDTAGFISNTYKDIYMPPRRQHFCTSNLEYLQTTNKLLNGNDINGNPNIINDSFLGDVLFAANYEADFIKKMYNKQNDYKDNATICRAMKYSFADLGDIIQRQHICRIMIVERVKHEISERNFLILSKKNILAFKEIYKEDTPYTKLREDWWEANRKKIWEAMQCPTPNGSFPCKSYHIGLDDYIPQRLRWMTEWAEWFCKEQKKQYGELVSASNGCKDERVKVVRIRVHNVQRACKHVKIIKNLLIHGKEQWDKMEIKYKLLYLQAQTTAANGGPDTYSGLVDENEKPVVNFLFELYKENGGKIGNPRDTPRAKRSKRETAPASVAKNDVYSTAAGYVHQEMGPHMECKTQTEFCEKTDEQYNENYTFKNPPPQYKDACICNTRPPPKEDSRKRSEDSDEEEKVKETKVEEKATEDAVDTGPPPAPKEATTTLDVCPIVAGVLTKENLENACPTKYGPKAPTSWKCIPTEKTNAATGSEGSSGNGALQRAKRATVESGSPVTSNSGSICIPPRRRRLYIQKLHDWASGNTVVSGQAQTPQGGTSSPSGKETPSDKLRTAFIQSAAIETFFLWDRYKKGKAIAKKEKKKQMVDYSPLSTADPHNNPVSLVIAPNPNYNKTCVIPPPFLRQMFYTLGDYADIFFGKNDIVIDTKNGDKDIAEREKKIKDAIERVLKNADSQPPSDEKRQTWWEQNGEHIWNGMICALTYKEKDEKGTPLKQNEGLKSALWDEKNKKPKDQKYQYDKVKLDENSGTSPKIVVPAPKPTTTFPPPPSPTSFSRPPYFRYLEEWAETFCRERKKRLEKIKVECMDEDGKKQKCSGDGEDCEEIRKQDYSTVRDFYCPECGKYCRFYKRWIGKKKDEYDKQKEAYNNQKTDARRNNNDNAFSTTLDTCTTAGDFLQTLKNGPCKNDNVDDSGENKKIFDENGDTFKYTQYCGTCSLNGFKCNGDDCRVRTNVTCNGSNRTTTITADDIKNGGNSAEINMLVSDDINSGNGFNDLEACKNANIFKGIKENKWKCVYFCKSDVCGLKKNNDIDQNQIILIRALFKRWLEYFLDDYNKIRKKLNPCINNGEKAICTNGCVEQWINHKRTEWTNLKSFNEQYNGDDTERNPRLRFFVDLIRQIAATIDKGNHNGLVKLVKSVKCNCGNNSQNGKEGEENDLVLCLLQKLEKKAEKCKDNPETSGIPQQPCEVSPNHIEDEEQPLEEEENTVEHPKICDDVLKHNHNQRNQERLVKNPLVQPTLKRKKKKKKRRKKIKKKNQDFHPRHLPCGAFINTNTPKTKTPPSSGKNPWEHPAVIPALVTSTLAWSVGIGFAAFTYFYLKKKTKSTIDLLLSLIPKSDYDIPTKLSPNRYIPYTSGKYRGKRYIYLEGDSGTDSGYTDHYSDITSSSESEYEEMDINDIYVPGSPKYKTLIEVVLEPSGKLSGNTIPTSGNNTTASDTQNDIPTSDTPPPITDDEWNTLKHDFISNMLQNQPKDVPNDYTSGNSSTNTNITTTSRDNVDNNTHPTMSRHNVDQKPFITSIHDRNLYTGEEYNYNVNMVNTMDDIPINSHNNVYSGIDLINDTLSGNEHIDIYDELLKRKENELFGTNHVKQTSIHSVAKPTRDDPIHNQLELFHKWLDSHRDMCEQCKNDNERLAKLKELWENETQCGDINSGIPSGKLSDTPSDNNIHSDIHPSDIPSGKQSDIPSDNNIHSDIPYVLNTDVSIQIHMDNPKPINEFTYVDSNPNQVDDTYVDSNPDNSSMDTILDDLEKYNEPYYDVQDIYNDVNDDNDISTVDTNAMDVPSKVQIEMDINTEIFEEEYPISDIWNI</sequence>
<dbReference type="Pfam" id="PF15445">
    <property type="entry name" value="ATS"/>
    <property type="match status" value="1"/>
</dbReference>
<dbReference type="VEuPathDB" id="PlasmoDB:PfML01_040032600"/>
<dbReference type="VEuPathDB" id="PlasmoDB:PfNF135_020027500"/>
<dbReference type="VEuPathDB" id="PlasmoDB:PfGN01_060023300"/>
<dbReference type="InterPro" id="IPR042202">
    <property type="entry name" value="Duffy-ag-bd_sf"/>
</dbReference>
<dbReference type="InterPro" id="IPR049158">
    <property type="entry name" value="PfEMP1_CIDRalpha1_dom"/>
</dbReference>
<feature type="compositionally biased region" description="Polar residues" evidence="1">
    <location>
        <begin position="1331"/>
        <end position="1342"/>
    </location>
</feature>
<feature type="compositionally biased region" description="Basic residues" evidence="1">
    <location>
        <begin position="2078"/>
        <end position="2093"/>
    </location>
</feature>
<feature type="region of interest" description="Disordered" evidence="1">
    <location>
        <begin position="722"/>
        <end position="747"/>
    </location>
</feature>
<dbReference type="VEuPathDB" id="PlasmoDB:PfNF166_000019800"/>
<evidence type="ECO:0000259" key="4">
    <source>
        <dbReference type="Pfam" id="PF15445"/>
    </source>
</evidence>
<evidence type="ECO:0000256" key="1">
    <source>
        <dbReference type="SAM" id="MobiDB-lite"/>
    </source>
</evidence>
<dbReference type="VEuPathDB" id="PlasmoDB:PfGN01_060038400"/>
<feature type="domain" description="Duffy-binding-like" evidence="8">
    <location>
        <begin position="311"/>
        <end position="468"/>
    </location>
</feature>
<dbReference type="Pfam" id="PF03011">
    <property type="entry name" value="PFEMP"/>
    <property type="match status" value="2"/>
</dbReference>
<dbReference type="VEuPathDB" id="PlasmoDB:PfSN01_070016700"/>
<dbReference type="Gene3D" id="1.20.58.1930">
    <property type="match status" value="2"/>
</dbReference>
<dbReference type="Gene3D" id="1.20.1310.20">
    <property type="entry name" value="Duffy-antigen binding domain"/>
    <property type="match status" value="3"/>
</dbReference>
<dbReference type="Pfam" id="PF05424">
    <property type="entry name" value="Duffy_binding"/>
    <property type="match status" value="3"/>
</dbReference>
<feature type="region of interest" description="Disordered" evidence="1">
    <location>
        <begin position="808"/>
        <end position="827"/>
    </location>
</feature>
<accession>P90580</accession>
<feature type="region of interest" description="Disordered" evidence="1">
    <location>
        <begin position="2260"/>
        <end position="2285"/>
    </location>
</feature>
<protein>
    <submittedName>
        <fullName evidence="9">FCR3-varT11-1 protein</fullName>
    </submittedName>
</protein>
<dbReference type="VEuPathDB" id="PlasmoDB:Pf7G8_040030800"/>
<feature type="compositionally biased region" description="Polar residues" evidence="1">
    <location>
        <begin position="2260"/>
        <end position="2278"/>
    </location>
</feature>
<dbReference type="InterPro" id="IPR041480">
    <property type="entry name" value="CIDR1_gamma"/>
</dbReference>
<dbReference type="VEuPathDB" id="PlasmoDB:PfSD01_010005000"/>
<feature type="compositionally biased region" description="Low complexity" evidence="1">
    <location>
        <begin position="2110"/>
        <end position="2125"/>
    </location>
</feature>
<dbReference type="VEuPathDB" id="PlasmoDB:PfTG01_000026800"/>
<dbReference type="GO" id="GO:0016020">
    <property type="term" value="C:membrane"/>
    <property type="evidence" value="ECO:0007669"/>
    <property type="project" value="InterPro"/>
</dbReference>
<dbReference type="VEuPathDB" id="PlasmoDB:PfHB3_140005500"/>
<dbReference type="VEuPathDB" id="PlasmoDB:PfCD01_080014400"/>
<dbReference type="VEuPathDB" id="PlasmoDB:PfNF135_000015300"/>
<feature type="region of interest" description="Disordered" evidence="1">
    <location>
        <begin position="1586"/>
        <end position="1611"/>
    </location>
</feature>
<evidence type="ECO:0000313" key="9">
    <source>
        <dbReference type="EMBL" id="AAC47438.1"/>
    </source>
</evidence>
<evidence type="ECO:0000259" key="5">
    <source>
        <dbReference type="Pfam" id="PF15447"/>
    </source>
</evidence>
<dbReference type="VEuPathDB" id="PlasmoDB:PfTG01_070005600"/>
<dbReference type="VEuPathDB" id="PlasmoDB:PfML01_000058900"/>
<dbReference type="InterPro" id="IPR044932">
    <property type="entry name" value="PfEMP1_ATS_sf"/>
</dbReference>
<dbReference type="VEuPathDB" id="PlasmoDB:PfKE01_040027900"/>
<dbReference type="VEuPathDB" id="PlasmoDB:PfGB4_110057300"/>
<dbReference type="EMBL" id="U67959">
    <property type="protein sequence ID" value="AAC47438.1"/>
    <property type="molecule type" value="Genomic_DNA"/>
</dbReference>
<feature type="region of interest" description="Disordered" evidence="1">
    <location>
        <begin position="2012"/>
        <end position="2044"/>
    </location>
</feature>
<feature type="region of interest" description="Disordered" evidence="1">
    <location>
        <begin position="1308"/>
        <end position="1343"/>
    </location>
</feature>
<dbReference type="Pfam" id="PF18562">
    <property type="entry name" value="CIDR1_gamma"/>
    <property type="match status" value="1"/>
</dbReference>
<evidence type="ECO:0000259" key="8">
    <source>
        <dbReference type="Pfam" id="PF22672"/>
    </source>
</evidence>
<dbReference type="VEuPathDB" id="PlasmoDB:PF3D7_0617400"/>
<feature type="region of interest" description="Disordered" evidence="1">
    <location>
        <begin position="1138"/>
        <end position="1162"/>
    </location>
</feature>
<evidence type="ECO:0000259" key="2">
    <source>
        <dbReference type="Pfam" id="PF03011"/>
    </source>
</evidence>
<feature type="compositionally biased region" description="Low complexity" evidence="1">
    <location>
        <begin position="2318"/>
        <end position="2332"/>
    </location>
</feature>
<feature type="domain" description="Duffy-binding-like" evidence="2">
    <location>
        <begin position="1880"/>
        <end position="2016"/>
    </location>
</feature>
<dbReference type="VEuPathDB" id="PlasmoDB:PfDd2_120046200"/>
<dbReference type="InterPro" id="IPR008602">
    <property type="entry name" value="Duffy-antigen-binding"/>
</dbReference>